<gene>
    <name evidence="4" type="ORF">GGP61_003346</name>
</gene>
<proteinExistence type="predicted"/>
<dbReference type="Proteomes" id="UP001155057">
    <property type="component" value="Unassembled WGS sequence"/>
</dbReference>
<dbReference type="RefSeq" id="WP_259124532.1">
    <property type="nucleotide sequence ID" value="NZ_JANUAE010000016.1"/>
</dbReference>
<dbReference type="SUPFAM" id="SSF53613">
    <property type="entry name" value="Ribokinase-like"/>
    <property type="match status" value="1"/>
</dbReference>
<dbReference type="InterPro" id="IPR029056">
    <property type="entry name" value="Ribokinase-like"/>
</dbReference>
<evidence type="ECO:0000256" key="2">
    <source>
        <dbReference type="ARBA" id="ARBA00022777"/>
    </source>
</evidence>
<organism evidence="4 5">
    <name type="scientific">Salinibacter ruber</name>
    <dbReference type="NCBI Taxonomy" id="146919"/>
    <lineage>
        <taxon>Bacteria</taxon>
        <taxon>Pseudomonadati</taxon>
        <taxon>Rhodothermota</taxon>
        <taxon>Rhodothermia</taxon>
        <taxon>Rhodothermales</taxon>
        <taxon>Salinibacteraceae</taxon>
        <taxon>Salinibacter</taxon>
    </lineage>
</organism>
<dbReference type="InterPro" id="IPR011611">
    <property type="entry name" value="PfkB_dom"/>
</dbReference>
<evidence type="ECO:0000256" key="1">
    <source>
        <dbReference type="ARBA" id="ARBA00022679"/>
    </source>
</evidence>
<name>A0A9X2QAI4_9BACT</name>
<dbReference type="AlphaFoldDB" id="A0A9X2QAI4"/>
<dbReference type="EMBL" id="JANUAE010000016">
    <property type="protein sequence ID" value="MCS3711713.1"/>
    <property type="molecule type" value="Genomic_DNA"/>
</dbReference>
<dbReference type="Gene3D" id="3.40.1190.20">
    <property type="match status" value="1"/>
</dbReference>
<reference evidence="4" key="1">
    <citation type="submission" date="2022-08" db="EMBL/GenBank/DDBJ databases">
        <title>Genomic Encyclopedia of Type Strains, Phase V (KMG-V): Genome sequencing to study the core and pangenomes of soil and plant-associated prokaryotes.</title>
        <authorList>
            <person name="Whitman W."/>
        </authorList>
    </citation>
    <scope>NUCLEOTIDE SEQUENCE</scope>
    <source>
        <strain evidence="4">SP3049</strain>
    </source>
</reference>
<evidence type="ECO:0000313" key="5">
    <source>
        <dbReference type="Proteomes" id="UP001155057"/>
    </source>
</evidence>
<comment type="caution">
    <text evidence="4">The sequence shown here is derived from an EMBL/GenBank/DDBJ whole genome shotgun (WGS) entry which is preliminary data.</text>
</comment>
<dbReference type="Pfam" id="PF00294">
    <property type="entry name" value="PfkB"/>
    <property type="match status" value="1"/>
</dbReference>
<evidence type="ECO:0000313" key="4">
    <source>
        <dbReference type="EMBL" id="MCS3711713.1"/>
    </source>
</evidence>
<protein>
    <submittedName>
        <fullName evidence="4">Sugar/nucleoside kinase (Ribokinase family)</fullName>
    </submittedName>
</protein>
<dbReference type="PANTHER" id="PTHR10584:SF166">
    <property type="entry name" value="RIBOKINASE"/>
    <property type="match status" value="1"/>
</dbReference>
<keyword evidence="1" id="KW-0808">Transferase</keyword>
<feature type="domain" description="Carbohydrate kinase PfkB" evidence="3">
    <location>
        <begin position="25"/>
        <end position="278"/>
    </location>
</feature>
<accession>A0A9X2QAI4</accession>
<dbReference type="GO" id="GO:0005829">
    <property type="term" value="C:cytosol"/>
    <property type="evidence" value="ECO:0007669"/>
    <property type="project" value="TreeGrafter"/>
</dbReference>
<dbReference type="InterPro" id="IPR002173">
    <property type="entry name" value="Carboh/pur_kinase_PfkB_CS"/>
</dbReference>
<sequence>MSILAVGTVAFDSIDTPFGSADRVLGGSASYLTLAARHFCEDVRLVGVVGGDFPDEYRRTLADGGVDLEGLEVEEDGETFFWHGEYHYDMNERDTLDTQLNVLASFEPDLPGSYLDSDIVCLGNLEPGIQRDVLDQVDDPEFVMADTMNYWIENTPDSLRTTLSQVDCFVINDAEARELADEPNLVRAASRIRDMGPETLIIKKGEHGALLFTDHSVFSAPAYPLDDIQDPTGAGDAFAGGLAGHLYQSGGLDPEALRRGVIYGSVMASFVVQRYGPDKLLDLTRTDITERARSFRELAAIPTLVPLDKQLA</sequence>
<dbReference type="PROSITE" id="PS00584">
    <property type="entry name" value="PFKB_KINASES_2"/>
    <property type="match status" value="1"/>
</dbReference>
<evidence type="ECO:0000259" key="3">
    <source>
        <dbReference type="Pfam" id="PF00294"/>
    </source>
</evidence>
<dbReference type="PANTHER" id="PTHR10584">
    <property type="entry name" value="SUGAR KINASE"/>
    <property type="match status" value="1"/>
</dbReference>
<dbReference type="GO" id="GO:0016301">
    <property type="term" value="F:kinase activity"/>
    <property type="evidence" value="ECO:0007669"/>
    <property type="project" value="UniProtKB-KW"/>
</dbReference>
<keyword evidence="2 4" id="KW-0418">Kinase</keyword>